<dbReference type="GO" id="GO:0006508">
    <property type="term" value="P:proteolysis"/>
    <property type="evidence" value="ECO:0007669"/>
    <property type="project" value="UniProtKB-KW"/>
</dbReference>
<evidence type="ECO:0000256" key="1">
    <source>
        <dbReference type="ARBA" id="ARBA00001670"/>
    </source>
</evidence>
<keyword evidence="5 6" id="KW-0224">Dipeptidase</keyword>
<gene>
    <name evidence="7" type="ORF">KH901_00330</name>
    <name evidence="8" type="ORF">QY913_02140</name>
</gene>
<dbReference type="NCBIfam" id="NF033678">
    <property type="entry name" value="C69_fam_dipept"/>
    <property type="match status" value="1"/>
</dbReference>
<dbReference type="InterPro" id="IPR047804">
    <property type="entry name" value="C69_dipept_A-like"/>
</dbReference>
<reference evidence="8" key="2">
    <citation type="submission" date="2023-07" db="EMBL/GenBank/DDBJ databases">
        <title>SVep1, a Temperate Phage of Human Oral Commensal Streptococcus vestibularis.</title>
        <authorList>
            <person name="Wu M."/>
            <person name="Zhu Y."/>
            <person name="Li Y."/>
        </authorList>
    </citation>
    <scope>NUCLEOTIDE SEQUENCE</scope>
    <source>
        <strain evidence="8">SVE8</strain>
    </source>
</reference>
<proteinExistence type="inferred from homology"/>
<reference evidence="7" key="1">
    <citation type="submission" date="2021-05" db="EMBL/GenBank/DDBJ databases">
        <title>Infant gut strain persistence is associated with maternal origin, phylogeny, and functional potential including surface adhesion and iron acquisition.</title>
        <authorList>
            <person name="Lou Y.C."/>
        </authorList>
    </citation>
    <scope>NUCLEOTIDE SEQUENCE</scope>
    <source>
        <strain evidence="7">L3_122_031G1_dasL3_122_031G1_maxbin2.maxbin.025s ta_sub</strain>
    </source>
</reference>
<protein>
    <recommendedName>
        <fullName evidence="6">Dipeptidase</fullName>
        <ecNumber evidence="6">3.4.-.-</ecNumber>
    </recommendedName>
</protein>
<keyword evidence="3 6" id="KW-0645">Protease</keyword>
<organism evidence="7 9">
    <name type="scientific">Streptococcus vestibularis</name>
    <dbReference type="NCBI Taxonomy" id="1343"/>
    <lineage>
        <taxon>Bacteria</taxon>
        <taxon>Bacillati</taxon>
        <taxon>Bacillota</taxon>
        <taxon>Bacilli</taxon>
        <taxon>Lactobacillales</taxon>
        <taxon>Streptococcaceae</taxon>
        <taxon>Streptococcus</taxon>
    </lineage>
</organism>
<dbReference type="RefSeq" id="WP_247918812.1">
    <property type="nucleotide sequence ID" value="NZ_JALDVO010000012.1"/>
</dbReference>
<keyword evidence="4 6" id="KW-0378">Hydrolase</keyword>
<dbReference type="InterPro" id="IPR005322">
    <property type="entry name" value="Peptidase_C69"/>
</dbReference>
<comment type="caution">
    <text evidence="7">The sequence shown here is derived from an EMBL/GenBank/DDBJ whole genome shotgun (WGS) entry which is preliminary data.</text>
</comment>
<dbReference type="Proteomes" id="UP001172310">
    <property type="component" value="Unassembled WGS sequence"/>
</dbReference>
<dbReference type="AlphaFoldDB" id="A0A943LXP0"/>
<dbReference type="PANTHER" id="PTHR12994">
    <property type="entry name" value="SECERNIN"/>
    <property type="match status" value="1"/>
</dbReference>
<dbReference type="Pfam" id="PF03577">
    <property type="entry name" value="Peptidase_C69"/>
    <property type="match status" value="1"/>
</dbReference>
<accession>A0A943LXP0</accession>
<dbReference type="Proteomes" id="UP000703822">
    <property type="component" value="Unassembled WGS sequence"/>
</dbReference>
<dbReference type="Gene3D" id="3.60.60.10">
    <property type="entry name" value="Penicillin V Acylase, Chain A"/>
    <property type="match status" value="1"/>
</dbReference>
<name>A0A943LXP0_STRVE</name>
<evidence type="ECO:0000256" key="2">
    <source>
        <dbReference type="ARBA" id="ARBA00007225"/>
    </source>
</evidence>
<comment type="similarity">
    <text evidence="2 6">Belongs to the peptidase C69 family.</text>
</comment>
<evidence type="ECO:0000256" key="5">
    <source>
        <dbReference type="ARBA" id="ARBA00022997"/>
    </source>
</evidence>
<dbReference type="EC" id="3.4.-.-" evidence="6"/>
<evidence type="ECO:0000256" key="3">
    <source>
        <dbReference type="ARBA" id="ARBA00022670"/>
    </source>
</evidence>
<dbReference type="EMBL" id="JAUJGC010000007">
    <property type="protein sequence ID" value="MDN5268975.1"/>
    <property type="molecule type" value="Genomic_DNA"/>
</dbReference>
<evidence type="ECO:0000313" key="7">
    <source>
        <dbReference type="EMBL" id="MBS6096943.1"/>
    </source>
</evidence>
<evidence type="ECO:0000256" key="4">
    <source>
        <dbReference type="ARBA" id="ARBA00022801"/>
    </source>
</evidence>
<comment type="catalytic activity">
    <reaction evidence="1">
        <text>an L-aminoacyl-L-amino acid + H2O = 2 an L-alpha-amino acid</text>
        <dbReference type="Rhea" id="RHEA:48940"/>
        <dbReference type="ChEBI" id="CHEBI:15377"/>
        <dbReference type="ChEBI" id="CHEBI:59869"/>
        <dbReference type="ChEBI" id="CHEBI:77460"/>
        <dbReference type="EC" id="3.4.13.19"/>
    </reaction>
</comment>
<dbReference type="EMBL" id="JAHAGS010000003">
    <property type="protein sequence ID" value="MBS6096943.1"/>
    <property type="molecule type" value="Genomic_DNA"/>
</dbReference>
<dbReference type="PANTHER" id="PTHR12994:SF17">
    <property type="entry name" value="LD30995P"/>
    <property type="match status" value="1"/>
</dbReference>
<dbReference type="GO" id="GO:0016805">
    <property type="term" value="F:dipeptidase activity"/>
    <property type="evidence" value="ECO:0007669"/>
    <property type="project" value="UniProtKB-KW"/>
</dbReference>
<sequence>MACTTILVGKKASYDGSTMIARTEDSQSGVFTPKEFLVVTPEDQPRHYQSVLSKFSIDLPDNPLRYTSVPDALGKDGIWGEAGINSANVAMSATETITTNARVLGADPLVKDGFGEEDMLTLVLPYIKTAREGVLRLGELLETYGTYESNGIAFADTEEIWWLETIGGHHWIARRVPDDAYVTNPNQLGIDHYEFENPDDYLASPDIRNFINKHHLDLTYSNEHFNPRYAFGSQRDKDRHYNTPRAWAMQKFLNPEKDYDPKSFFIPWCQKPYRKITVEDVKYVLSLHYQDTPYDPYDPYGPQGDAMSQRQFRPIGINRTSQTALLQMRPNKPSETTGIQWLAYGSMPFGTMVPFWTQVGTTPAYFRQTTDKVDTGNFYWSNRLIAAICDPHFQQHEADLDDYVETTMALGHAMINRVDTALANDESIDFETENQKISDQIQFETDKLLAKVLDDASNLMTNRFSMSD</sequence>
<evidence type="ECO:0000256" key="6">
    <source>
        <dbReference type="RuleBase" id="RU364089"/>
    </source>
</evidence>
<evidence type="ECO:0000313" key="9">
    <source>
        <dbReference type="Proteomes" id="UP000703822"/>
    </source>
</evidence>
<dbReference type="GO" id="GO:0070004">
    <property type="term" value="F:cysteine-type exopeptidase activity"/>
    <property type="evidence" value="ECO:0007669"/>
    <property type="project" value="InterPro"/>
</dbReference>
<evidence type="ECO:0000313" key="8">
    <source>
        <dbReference type="EMBL" id="MDN5268975.1"/>
    </source>
</evidence>